<dbReference type="OrthoDB" id="9797743at2"/>
<dbReference type="NCBIfam" id="TIGR01509">
    <property type="entry name" value="HAD-SF-IA-v3"/>
    <property type="match status" value="1"/>
</dbReference>
<sequence length="224" mass="24959">MTLEAIIFDMDGVLIDSEKFYMESEQLILKSFGIEVEPLHFRKYCGTTQDYIWSHIKEEFDLPVSVAELKEIAPEYLLKLFKEKGVELIPGVKKVVTDLADSPLKTAVASSTGKKLIKEHLTELDIVTCFDTLQSGEEVEHSKPAPDVFLKAAEVLGVKPENCLVIEDSRNGVLAAKAAGMTCIGFNNLNYPPIDIKEADEIITDMSVLTLDFLKEGYKNSKLI</sequence>
<gene>
    <name evidence="1" type="ORF">FM121_07335</name>
</gene>
<dbReference type="SFLD" id="SFLDG01135">
    <property type="entry name" value="C1.5.6:_HAD__Beta-PGM__Phospha"/>
    <property type="match status" value="1"/>
</dbReference>
<reference evidence="2" key="1">
    <citation type="submission" date="2017-02" db="EMBL/GenBank/DDBJ databases">
        <authorList>
            <person name="Dridi B."/>
        </authorList>
    </citation>
    <scope>NUCLEOTIDE SEQUENCE [LARGE SCALE GENOMIC DNA]</scope>
    <source>
        <strain evidence="2">bH819</strain>
    </source>
</reference>
<dbReference type="InterPro" id="IPR006439">
    <property type="entry name" value="HAD-SF_hydro_IA"/>
</dbReference>
<dbReference type="Proteomes" id="UP000195918">
    <property type="component" value="Unassembled WGS sequence"/>
</dbReference>
<accession>A0A1X6WNR1</accession>
<dbReference type="InterPro" id="IPR023214">
    <property type="entry name" value="HAD_sf"/>
</dbReference>
<dbReference type="SFLD" id="SFLDG01129">
    <property type="entry name" value="C1.5:_HAD__Beta-PGM__Phosphata"/>
    <property type="match status" value="1"/>
</dbReference>
<protein>
    <submittedName>
        <fullName evidence="1">Hydrolase, haloacid dehalogenase-like family</fullName>
    </submittedName>
</protein>
<dbReference type="PANTHER" id="PTHR18901">
    <property type="entry name" value="2-DEOXYGLUCOSE-6-PHOSPHATE PHOSPHATASE 2"/>
    <property type="match status" value="1"/>
</dbReference>
<dbReference type="AlphaFoldDB" id="A0A1X6WNR1"/>
<dbReference type="InterPro" id="IPR036412">
    <property type="entry name" value="HAD-like_sf"/>
</dbReference>
<name>A0A1X6WNR1_9ENTE</name>
<dbReference type="Gene3D" id="3.40.50.1000">
    <property type="entry name" value="HAD superfamily/HAD-like"/>
    <property type="match status" value="1"/>
</dbReference>
<dbReference type="InterPro" id="IPR023198">
    <property type="entry name" value="PGP-like_dom2"/>
</dbReference>
<dbReference type="RefSeq" id="WP_086951528.1">
    <property type="nucleotide sequence ID" value="NZ_FWFD01000009.1"/>
</dbReference>
<evidence type="ECO:0000313" key="2">
    <source>
        <dbReference type="Proteomes" id="UP000195918"/>
    </source>
</evidence>
<dbReference type="PRINTS" id="PR00413">
    <property type="entry name" value="HADHALOGNASE"/>
</dbReference>
<dbReference type="SFLD" id="SFLDS00003">
    <property type="entry name" value="Haloacid_Dehalogenase"/>
    <property type="match status" value="1"/>
</dbReference>
<dbReference type="Pfam" id="PF13419">
    <property type="entry name" value="HAD_2"/>
    <property type="match status" value="1"/>
</dbReference>
<dbReference type="InterPro" id="IPR041492">
    <property type="entry name" value="HAD_2"/>
</dbReference>
<evidence type="ECO:0000313" key="1">
    <source>
        <dbReference type="EMBL" id="SLM85898.1"/>
    </source>
</evidence>
<keyword evidence="2" id="KW-1185">Reference proteome</keyword>
<dbReference type="Gene3D" id="1.10.150.240">
    <property type="entry name" value="Putative phosphatase, domain 2"/>
    <property type="match status" value="1"/>
</dbReference>
<dbReference type="PANTHER" id="PTHR18901:SF38">
    <property type="entry name" value="PSEUDOURIDINE-5'-PHOSPHATASE"/>
    <property type="match status" value="1"/>
</dbReference>
<keyword evidence="1" id="KW-0378">Hydrolase</keyword>
<dbReference type="EMBL" id="FWFD01000009">
    <property type="protein sequence ID" value="SLM85898.1"/>
    <property type="molecule type" value="Genomic_DNA"/>
</dbReference>
<dbReference type="SUPFAM" id="SSF56784">
    <property type="entry name" value="HAD-like"/>
    <property type="match status" value="1"/>
</dbReference>
<organism evidence="1 2">
    <name type="scientific">Vagococcus fluvialis bH819</name>
    <dbReference type="NCBI Taxonomy" id="1255619"/>
    <lineage>
        <taxon>Bacteria</taxon>
        <taxon>Bacillati</taxon>
        <taxon>Bacillota</taxon>
        <taxon>Bacilli</taxon>
        <taxon>Lactobacillales</taxon>
        <taxon>Enterococcaceae</taxon>
        <taxon>Vagococcus</taxon>
    </lineage>
</organism>
<proteinExistence type="predicted"/>
<dbReference type="GO" id="GO:0016787">
    <property type="term" value="F:hydrolase activity"/>
    <property type="evidence" value="ECO:0007669"/>
    <property type="project" value="UniProtKB-KW"/>
</dbReference>